<dbReference type="EnsemblBacteria" id="CAD72096">
    <property type="protein sequence ID" value="CAD72096"/>
    <property type="gene ID" value="RB1449"/>
</dbReference>
<dbReference type="STRING" id="243090.RB1449"/>
<keyword evidence="2" id="KW-1185">Reference proteome</keyword>
<accession>Q7UXB2</accession>
<organism evidence="1 2">
    <name type="scientific">Rhodopirellula baltica (strain DSM 10527 / NCIMB 13988 / SH1)</name>
    <dbReference type="NCBI Taxonomy" id="243090"/>
    <lineage>
        <taxon>Bacteria</taxon>
        <taxon>Pseudomonadati</taxon>
        <taxon>Planctomycetota</taxon>
        <taxon>Planctomycetia</taxon>
        <taxon>Pirellulales</taxon>
        <taxon>Pirellulaceae</taxon>
        <taxon>Rhodopirellula</taxon>
    </lineage>
</organism>
<evidence type="ECO:0000313" key="2">
    <source>
        <dbReference type="Proteomes" id="UP000001025"/>
    </source>
</evidence>
<dbReference type="Proteomes" id="UP000001025">
    <property type="component" value="Chromosome"/>
</dbReference>
<dbReference type="KEGG" id="rba:RB1449"/>
<dbReference type="OrthoDB" id="6276154at2"/>
<gene>
    <name evidence="1" type="ordered locus">RB1449</name>
</gene>
<dbReference type="EMBL" id="BX294135">
    <property type="protein sequence ID" value="CAD72096.1"/>
    <property type="molecule type" value="Genomic_DNA"/>
</dbReference>
<reference evidence="1 2" key="1">
    <citation type="journal article" date="2003" name="Proc. Natl. Acad. Sci. U.S.A.">
        <title>Complete genome sequence of the marine planctomycete Pirellula sp. strain 1.</title>
        <authorList>
            <person name="Gloeckner F.O."/>
            <person name="Kube M."/>
            <person name="Bauer M."/>
            <person name="Teeling H."/>
            <person name="Lombardot T."/>
            <person name="Ludwig W."/>
            <person name="Gade D."/>
            <person name="Beck A."/>
            <person name="Borzym K."/>
            <person name="Heitmann K."/>
            <person name="Rabus R."/>
            <person name="Schlesner H."/>
            <person name="Amann R."/>
            <person name="Reinhardt R."/>
        </authorList>
    </citation>
    <scope>NUCLEOTIDE SEQUENCE [LARGE SCALE GENOMIC DNA]</scope>
    <source>
        <strain evidence="2">DSM 10527 / NCIMB 13988 / SH1</strain>
    </source>
</reference>
<dbReference type="AlphaFoldDB" id="Q7UXB2"/>
<protein>
    <submittedName>
        <fullName evidence="1">Uncharacterized protein</fullName>
    </submittedName>
</protein>
<dbReference type="InParanoid" id="Q7UXB2"/>
<proteinExistence type="predicted"/>
<sequence length="65" mass="7505">MIFAMGPTLMTDYVPQKVRGKQVMAGWHQGDWIANVGVRHATYNRRALLAGYRKPDAYCDWFSAW</sequence>
<name>Q7UXB2_RHOBA</name>
<dbReference type="HOGENOM" id="CLU_2846904_0_0_0"/>
<evidence type="ECO:0000313" key="1">
    <source>
        <dbReference type="EMBL" id="CAD72096.1"/>
    </source>
</evidence>
<dbReference type="PATRIC" id="fig|243090.15.peg.671"/>